<dbReference type="Gene3D" id="3.30.1330.10">
    <property type="entry name" value="PurM-like, N-terminal domain"/>
    <property type="match status" value="1"/>
</dbReference>
<dbReference type="EC" id="6.3.3.1" evidence="4 15"/>
<dbReference type="InterPro" id="IPR010918">
    <property type="entry name" value="PurM-like_C_dom"/>
</dbReference>
<evidence type="ECO:0000313" key="19">
    <source>
        <dbReference type="Proteomes" id="UP000464954"/>
    </source>
</evidence>
<evidence type="ECO:0000259" key="17">
    <source>
        <dbReference type="Pfam" id="PF02769"/>
    </source>
</evidence>
<dbReference type="Pfam" id="PF02769">
    <property type="entry name" value="AIRS_C"/>
    <property type="match status" value="1"/>
</dbReference>
<evidence type="ECO:0000256" key="8">
    <source>
        <dbReference type="ARBA" id="ARBA00022741"/>
    </source>
</evidence>
<dbReference type="Gene3D" id="3.90.650.10">
    <property type="entry name" value="PurM-like C-terminal domain"/>
    <property type="match status" value="1"/>
</dbReference>
<evidence type="ECO:0000256" key="15">
    <source>
        <dbReference type="HAMAP-Rule" id="MF_00741"/>
    </source>
</evidence>
<dbReference type="GO" id="GO:0006189">
    <property type="term" value="P:'de novo' IMP biosynthetic process"/>
    <property type="evidence" value="ECO:0007669"/>
    <property type="project" value="UniProtKB-UniRule"/>
</dbReference>
<evidence type="ECO:0000256" key="1">
    <source>
        <dbReference type="ARBA" id="ARBA00004496"/>
    </source>
</evidence>
<dbReference type="NCBIfam" id="TIGR00878">
    <property type="entry name" value="purM"/>
    <property type="match status" value="1"/>
</dbReference>
<keyword evidence="6 15" id="KW-0963">Cytoplasm</keyword>
<feature type="domain" description="PurM-like C-terminal" evidence="17">
    <location>
        <begin position="173"/>
        <end position="337"/>
    </location>
</feature>
<keyword evidence="10 15" id="KW-0067">ATP-binding</keyword>
<dbReference type="GO" id="GO:0004641">
    <property type="term" value="F:phosphoribosylformylglycinamidine cyclo-ligase activity"/>
    <property type="evidence" value="ECO:0007669"/>
    <property type="project" value="UniProtKB-UniRule"/>
</dbReference>
<evidence type="ECO:0000256" key="2">
    <source>
        <dbReference type="ARBA" id="ARBA00004686"/>
    </source>
</evidence>
<evidence type="ECO:0000256" key="14">
    <source>
        <dbReference type="ARBA" id="ARBA00049057"/>
    </source>
</evidence>
<comment type="pathway">
    <text evidence="2 15">Purine metabolism; IMP biosynthesis via de novo pathway; 5-amino-1-(5-phospho-D-ribosyl)imidazole from N(2)-formyl-N(1)-(5-phospho-D-ribosyl)glycinamide: step 2/2.</text>
</comment>
<organism evidence="18 19">
    <name type="scientific">Tichowtungia aerotolerans</name>
    <dbReference type="NCBI Taxonomy" id="2697043"/>
    <lineage>
        <taxon>Bacteria</taxon>
        <taxon>Pseudomonadati</taxon>
        <taxon>Kiritimatiellota</taxon>
        <taxon>Tichowtungiia</taxon>
        <taxon>Tichowtungiales</taxon>
        <taxon>Tichowtungiaceae</taxon>
        <taxon>Tichowtungia</taxon>
    </lineage>
</organism>
<dbReference type="EMBL" id="CP047593">
    <property type="protein sequence ID" value="QHI68122.1"/>
    <property type="molecule type" value="Genomic_DNA"/>
</dbReference>
<dbReference type="FunFam" id="3.90.650.10:FF:000011">
    <property type="entry name" value="Phosphoribosylformylglycinamidine cyclo-ligase"/>
    <property type="match status" value="1"/>
</dbReference>
<keyword evidence="9 15" id="KW-0658">Purine biosynthesis</keyword>
<evidence type="ECO:0000256" key="7">
    <source>
        <dbReference type="ARBA" id="ARBA00022598"/>
    </source>
</evidence>
<dbReference type="InterPro" id="IPR016188">
    <property type="entry name" value="PurM-like_N"/>
</dbReference>
<dbReference type="Proteomes" id="UP000464954">
    <property type="component" value="Chromosome"/>
</dbReference>
<sequence>MAKKKSAYAQAGVDIDVMMDSLKRIKKNVKSTNTKGVVSEIGSFGGLFQSPGKESLLVASADGVGTKLKVAHMAGKHNTVGQCLINHCTNDILVQGAIPLFFLDYLGAAALEPKVFEAVVAGLSKACRENSCALLGGETAEMPGLYPKGEYDLVGTIVGQVEKKKVITGASIRKGDVLIGLPSTGLHTNGYSLARKVIFQKAKKKLSDLVPGTKTTFEKALLAVHKSYLKPVVALMSKIKVHGMAHITGGGLVDNVPRILPDNVDAVFDRSTWKTPALFEFIEEAGKVDHEEMYRVFNMGIGYVIFVRAKDADAAMEILKKEKARPKIIGRVEAGEGKSRLIN</sequence>
<keyword evidence="7 15" id="KW-0436">Ligase</keyword>
<evidence type="ECO:0000256" key="13">
    <source>
        <dbReference type="ARBA" id="ARBA00033093"/>
    </source>
</evidence>
<evidence type="ECO:0000256" key="5">
    <source>
        <dbReference type="ARBA" id="ARBA00020367"/>
    </source>
</evidence>
<dbReference type="RefSeq" id="WP_160626156.1">
    <property type="nucleotide sequence ID" value="NZ_CP047593.1"/>
</dbReference>
<comment type="catalytic activity">
    <reaction evidence="14 15">
        <text>2-formamido-N(1)-(5-O-phospho-beta-D-ribosyl)acetamidine + ATP = 5-amino-1-(5-phospho-beta-D-ribosyl)imidazole + ADP + phosphate + H(+)</text>
        <dbReference type="Rhea" id="RHEA:23032"/>
        <dbReference type="ChEBI" id="CHEBI:15378"/>
        <dbReference type="ChEBI" id="CHEBI:30616"/>
        <dbReference type="ChEBI" id="CHEBI:43474"/>
        <dbReference type="ChEBI" id="CHEBI:137981"/>
        <dbReference type="ChEBI" id="CHEBI:147287"/>
        <dbReference type="ChEBI" id="CHEBI:456216"/>
        <dbReference type="EC" id="6.3.3.1"/>
    </reaction>
</comment>
<dbReference type="KEGG" id="taer:GT409_01185"/>
<dbReference type="AlphaFoldDB" id="A0A6P1M1Y4"/>
<proteinExistence type="inferred from homology"/>
<feature type="domain" description="PurM-like N-terminal" evidence="16">
    <location>
        <begin position="52"/>
        <end position="161"/>
    </location>
</feature>
<dbReference type="GO" id="GO:0005829">
    <property type="term" value="C:cytosol"/>
    <property type="evidence" value="ECO:0007669"/>
    <property type="project" value="TreeGrafter"/>
</dbReference>
<comment type="similarity">
    <text evidence="3 15">Belongs to the AIR synthase family.</text>
</comment>
<dbReference type="SUPFAM" id="SSF56042">
    <property type="entry name" value="PurM C-terminal domain-like"/>
    <property type="match status" value="1"/>
</dbReference>
<evidence type="ECO:0000259" key="16">
    <source>
        <dbReference type="Pfam" id="PF00586"/>
    </source>
</evidence>
<dbReference type="HAMAP" id="MF_00741">
    <property type="entry name" value="AIRS"/>
    <property type="match status" value="1"/>
</dbReference>
<protein>
    <recommendedName>
        <fullName evidence="5 15">Phosphoribosylformylglycinamidine cyclo-ligase</fullName>
        <ecNumber evidence="4 15">6.3.3.1</ecNumber>
    </recommendedName>
    <alternativeName>
        <fullName evidence="12 15">AIR synthase</fullName>
    </alternativeName>
    <alternativeName>
        <fullName evidence="13 15">AIRS</fullName>
    </alternativeName>
    <alternativeName>
        <fullName evidence="11 15">Phosphoribosyl-aminoimidazole synthetase</fullName>
    </alternativeName>
</protein>
<dbReference type="GO" id="GO:0004637">
    <property type="term" value="F:phosphoribosylamine-glycine ligase activity"/>
    <property type="evidence" value="ECO:0007669"/>
    <property type="project" value="TreeGrafter"/>
</dbReference>
<dbReference type="PANTHER" id="PTHR10520">
    <property type="entry name" value="TRIFUNCTIONAL PURINE BIOSYNTHETIC PROTEIN ADENOSINE-3-RELATED"/>
    <property type="match status" value="1"/>
</dbReference>
<name>A0A6P1M1Y4_9BACT</name>
<dbReference type="InterPro" id="IPR036676">
    <property type="entry name" value="PurM-like_C_sf"/>
</dbReference>
<evidence type="ECO:0000256" key="6">
    <source>
        <dbReference type="ARBA" id="ARBA00022490"/>
    </source>
</evidence>
<dbReference type="UniPathway" id="UPA00074">
    <property type="reaction ID" value="UER00129"/>
</dbReference>
<dbReference type="CDD" id="cd02196">
    <property type="entry name" value="PurM"/>
    <property type="match status" value="1"/>
</dbReference>
<evidence type="ECO:0000256" key="12">
    <source>
        <dbReference type="ARBA" id="ARBA00032931"/>
    </source>
</evidence>
<dbReference type="InterPro" id="IPR036921">
    <property type="entry name" value="PurM-like_N_sf"/>
</dbReference>
<dbReference type="GO" id="GO:0046084">
    <property type="term" value="P:adenine biosynthetic process"/>
    <property type="evidence" value="ECO:0007669"/>
    <property type="project" value="TreeGrafter"/>
</dbReference>
<dbReference type="InterPro" id="IPR004733">
    <property type="entry name" value="PurM_cligase"/>
</dbReference>
<dbReference type="Pfam" id="PF00586">
    <property type="entry name" value="AIRS"/>
    <property type="match status" value="1"/>
</dbReference>
<comment type="subcellular location">
    <subcellularLocation>
        <location evidence="1 15">Cytoplasm</location>
    </subcellularLocation>
</comment>
<accession>A0A6P1M1Y4</accession>
<evidence type="ECO:0000256" key="4">
    <source>
        <dbReference type="ARBA" id="ARBA00013047"/>
    </source>
</evidence>
<keyword evidence="8 15" id="KW-0547">Nucleotide-binding</keyword>
<reference evidence="18 19" key="1">
    <citation type="submission" date="2020-01" db="EMBL/GenBank/DDBJ databases">
        <title>Ponticoccus aerotolerans gen. nov., sp. nov., an anaerobic bacterium and proposal of Ponticoccusceae fam. nov., Ponticoccusles ord. nov. and Ponticoccuse classis nov. in the phylum Kiritimatiellaeota.</title>
        <authorList>
            <person name="Zhou L.Y."/>
            <person name="Du Z.J."/>
        </authorList>
    </citation>
    <scope>NUCLEOTIDE SEQUENCE [LARGE SCALE GENOMIC DNA]</scope>
    <source>
        <strain evidence="18 19">S-5007</strain>
    </source>
</reference>
<dbReference type="PANTHER" id="PTHR10520:SF12">
    <property type="entry name" value="TRIFUNCTIONAL PURINE BIOSYNTHETIC PROTEIN ADENOSINE-3"/>
    <property type="match status" value="1"/>
</dbReference>
<keyword evidence="19" id="KW-1185">Reference proteome</keyword>
<evidence type="ECO:0000313" key="18">
    <source>
        <dbReference type="EMBL" id="QHI68122.1"/>
    </source>
</evidence>
<dbReference type="GO" id="GO:0005524">
    <property type="term" value="F:ATP binding"/>
    <property type="evidence" value="ECO:0007669"/>
    <property type="project" value="UniProtKB-KW"/>
</dbReference>
<evidence type="ECO:0000256" key="3">
    <source>
        <dbReference type="ARBA" id="ARBA00010280"/>
    </source>
</evidence>
<evidence type="ECO:0000256" key="9">
    <source>
        <dbReference type="ARBA" id="ARBA00022755"/>
    </source>
</evidence>
<evidence type="ECO:0000256" key="10">
    <source>
        <dbReference type="ARBA" id="ARBA00022840"/>
    </source>
</evidence>
<evidence type="ECO:0000256" key="11">
    <source>
        <dbReference type="ARBA" id="ARBA00031908"/>
    </source>
</evidence>
<gene>
    <name evidence="15" type="primary">purM</name>
    <name evidence="18" type="ORF">GT409_01185</name>
</gene>
<dbReference type="SUPFAM" id="SSF55326">
    <property type="entry name" value="PurM N-terminal domain-like"/>
    <property type="match status" value="1"/>
</dbReference>